<dbReference type="Gene3D" id="3.40.50.150">
    <property type="entry name" value="Vaccinia Virus protein VP39"/>
    <property type="match status" value="1"/>
</dbReference>
<comment type="caution">
    <text evidence="2">The sequence shown here is derived from an EMBL/GenBank/DDBJ whole genome shotgun (WGS) entry which is preliminary data.</text>
</comment>
<sequence>MSRENGPDNPILRRVYALAGVADAERVYDEWAGDYERDTVGGMGYAAPVVAAARLAELVPAGSSVLDAGCGTGLVGSELGRLGFGTIDGLDLSVEMLAEAAVKGVYRSLRKADLTGGVPAGHGPYEAVICVGTFTYGHFGPAVLDELLRPLVPGGVLVATVLDDAWQAMGFAGHVDALRASGAARHVEVRHGQPYHRTEDLTCALLVLEAA</sequence>
<accession>A0A263D416</accession>
<dbReference type="SUPFAM" id="SSF53335">
    <property type="entry name" value="S-adenosyl-L-methionine-dependent methyltransferases"/>
    <property type="match status" value="1"/>
</dbReference>
<name>A0A263D416_9PSEU</name>
<dbReference type="Proteomes" id="UP000242444">
    <property type="component" value="Unassembled WGS sequence"/>
</dbReference>
<keyword evidence="3" id="KW-1185">Reference proteome</keyword>
<evidence type="ECO:0000313" key="3">
    <source>
        <dbReference type="Proteomes" id="UP000242444"/>
    </source>
</evidence>
<feature type="domain" description="Methyltransferase" evidence="1">
    <location>
        <begin position="65"/>
        <end position="155"/>
    </location>
</feature>
<dbReference type="InterPro" id="IPR041698">
    <property type="entry name" value="Methyltransf_25"/>
</dbReference>
<dbReference type="CDD" id="cd02440">
    <property type="entry name" value="AdoMet_MTases"/>
    <property type="match status" value="1"/>
</dbReference>
<evidence type="ECO:0000313" key="2">
    <source>
        <dbReference type="EMBL" id="OZM72196.1"/>
    </source>
</evidence>
<reference evidence="2 3" key="1">
    <citation type="submission" date="2017-07" db="EMBL/GenBank/DDBJ databases">
        <title>Amycolatopsis antarcticus sp. nov., isolated from the surface of an Antarcticus brown macroalga.</title>
        <authorList>
            <person name="Wang J."/>
            <person name="Leiva S."/>
            <person name="Huang J."/>
            <person name="Huang Y."/>
        </authorList>
    </citation>
    <scope>NUCLEOTIDE SEQUENCE [LARGE SCALE GENOMIC DNA]</scope>
    <source>
        <strain evidence="2 3">AU-G6</strain>
    </source>
</reference>
<dbReference type="PANTHER" id="PTHR43464">
    <property type="entry name" value="METHYLTRANSFERASE"/>
    <property type="match status" value="1"/>
</dbReference>
<dbReference type="InParanoid" id="A0A263D416"/>
<dbReference type="GO" id="GO:0010420">
    <property type="term" value="F:polyprenyldihydroxybenzoate methyltransferase activity"/>
    <property type="evidence" value="ECO:0007669"/>
    <property type="project" value="TreeGrafter"/>
</dbReference>
<protein>
    <submittedName>
        <fullName evidence="2">SAM-dependent methyltransferase</fullName>
    </submittedName>
</protein>
<dbReference type="RefSeq" id="WP_094863767.1">
    <property type="nucleotide sequence ID" value="NZ_NKYE01000009.1"/>
</dbReference>
<dbReference type="OrthoDB" id="9805171at2"/>
<proteinExistence type="predicted"/>
<keyword evidence="2" id="KW-0808">Transferase</keyword>
<dbReference type="Pfam" id="PF13649">
    <property type="entry name" value="Methyltransf_25"/>
    <property type="match status" value="1"/>
</dbReference>
<evidence type="ECO:0000259" key="1">
    <source>
        <dbReference type="Pfam" id="PF13649"/>
    </source>
</evidence>
<dbReference type="InterPro" id="IPR029063">
    <property type="entry name" value="SAM-dependent_MTases_sf"/>
</dbReference>
<dbReference type="AlphaFoldDB" id="A0A263D416"/>
<keyword evidence="2" id="KW-0489">Methyltransferase</keyword>
<gene>
    <name evidence="2" type="ORF">CFN78_16865</name>
</gene>
<dbReference type="PANTHER" id="PTHR43464:SF23">
    <property type="entry name" value="JUVENILE HORMONE ACID O-METHYLTRANSFERASE"/>
    <property type="match status" value="1"/>
</dbReference>
<dbReference type="EMBL" id="NKYE01000009">
    <property type="protein sequence ID" value="OZM72196.1"/>
    <property type="molecule type" value="Genomic_DNA"/>
</dbReference>
<organism evidence="2 3">
    <name type="scientific">Amycolatopsis antarctica</name>
    <dbReference type="NCBI Taxonomy" id="1854586"/>
    <lineage>
        <taxon>Bacteria</taxon>
        <taxon>Bacillati</taxon>
        <taxon>Actinomycetota</taxon>
        <taxon>Actinomycetes</taxon>
        <taxon>Pseudonocardiales</taxon>
        <taxon>Pseudonocardiaceae</taxon>
        <taxon>Amycolatopsis</taxon>
    </lineage>
</organism>
<dbReference type="GO" id="GO:0032259">
    <property type="term" value="P:methylation"/>
    <property type="evidence" value="ECO:0007669"/>
    <property type="project" value="UniProtKB-KW"/>
</dbReference>